<dbReference type="PANTHER" id="PTHR43464:SF19">
    <property type="entry name" value="UBIQUINONE BIOSYNTHESIS O-METHYLTRANSFERASE, MITOCHONDRIAL"/>
    <property type="match status" value="1"/>
</dbReference>
<dbReference type="Proteomes" id="UP001596223">
    <property type="component" value="Unassembled WGS sequence"/>
</dbReference>
<gene>
    <name evidence="5" type="ORF">ACFP3H_20790</name>
</gene>
<keyword evidence="6" id="KW-1185">Reference proteome</keyword>
<protein>
    <submittedName>
        <fullName evidence="5">Class I SAM-dependent methyltransferase</fullName>
        <ecNumber evidence="5">2.1.1.-</ecNumber>
    </submittedName>
</protein>
<accession>A0ABW1JVN2</accession>
<comment type="caution">
    <text evidence="5">The sequence shown here is derived from an EMBL/GenBank/DDBJ whole genome shotgun (WGS) entry which is preliminary data.</text>
</comment>
<dbReference type="EMBL" id="JBHSQN010000014">
    <property type="protein sequence ID" value="MFC6013499.1"/>
    <property type="molecule type" value="Genomic_DNA"/>
</dbReference>
<dbReference type="CDD" id="cd02440">
    <property type="entry name" value="AdoMet_MTases"/>
    <property type="match status" value="1"/>
</dbReference>
<evidence type="ECO:0000256" key="2">
    <source>
        <dbReference type="ARBA" id="ARBA00022679"/>
    </source>
</evidence>
<dbReference type="PANTHER" id="PTHR43464">
    <property type="entry name" value="METHYLTRANSFERASE"/>
    <property type="match status" value="1"/>
</dbReference>
<dbReference type="SUPFAM" id="SSF53335">
    <property type="entry name" value="S-adenosyl-L-methionine-dependent methyltransferases"/>
    <property type="match status" value="1"/>
</dbReference>
<proteinExistence type="predicted"/>
<evidence type="ECO:0000259" key="4">
    <source>
        <dbReference type="Pfam" id="PF13649"/>
    </source>
</evidence>
<dbReference type="GO" id="GO:0008168">
    <property type="term" value="F:methyltransferase activity"/>
    <property type="evidence" value="ECO:0007669"/>
    <property type="project" value="UniProtKB-KW"/>
</dbReference>
<dbReference type="InterPro" id="IPR029063">
    <property type="entry name" value="SAM-dependent_MTases_sf"/>
</dbReference>
<dbReference type="InterPro" id="IPR041698">
    <property type="entry name" value="Methyltransf_25"/>
</dbReference>
<reference evidence="6" key="1">
    <citation type="journal article" date="2019" name="Int. J. Syst. Evol. Microbiol.">
        <title>The Global Catalogue of Microorganisms (GCM) 10K type strain sequencing project: providing services to taxonomists for standard genome sequencing and annotation.</title>
        <authorList>
            <consortium name="The Broad Institute Genomics Platform"/>
            <consortium name="The Broad Institute Genome Sequencing Center for Infectious Disease"/>
            <person name="Wu L."/>
            <person name="Ma J."/>
        </authorList>
    </citation>
    <scope>NUCLEOTIDE SEQUENCE [LARGE SCALE GENOMIC DNA]</scope>
    <source>
        <strain evidence="6">CCUG 36956</strain>
    </source>
</reference>
<sequence>MTDTVANAEEFWEDFYRERPQIWTGNPNPLLVREVSGSAPGTALDLGCGEGADAIWLAERGWRVTAVDISATAMERGAQRAAEAGVSIVWERHDLQASFPAGSFDLVSAQFLHSPVELPDERAAILRSAAAAVAPGGVLVVGSHAAAPSWASHAMHAHVFPTIEQVLAQLALGPQWQVETAELVHTPSTSPEGVPGERADSVLRLRRG</sequence>
<evidence type="ECO:0000313" key="5">
    <source>
        <dbReference type="EMBL" id="MFC6013499.1"/>
    </source>
</evidence>
<dbReference type="RefSeq" id="WP_378608520.1">
    <property type="nucleotide sequence ID" value="NZ_JBHSQN010000014.1"/>
</dbReference>
<name>A0ABW1JVN2_9NOCA</name>
<keyword evidence="1 5" id="KW-0489">Methyltransferase</keyword>
<evidence type="ECO:0000256" key="3">
    <source>
        <dbReference type="ARBA" id="ARBA00022691"/>
    </source>
</evidence>
<feature type="domain" description="Methyltransferase" evidence="4">
    <location>
        <begin position="44"/>
        <end position="137"/>
    </location>
</feature>
<dbReference type="Pfam" id="PF13649">
    <property type="entry name" value="Methyltransf_25"/>
    <property type="match status" value="1"/>
</dbReference>
<evidence type="ECO:0000313" key="6">
    <source>
        <dbReference type="Proteomes" id="UP001596223"/>
    </source>
</evidence>
<keyword evidence="3" id="KW-0949">S-adenosyl-L-methionine</keyword>
<dbReference type="GO" id="GO:0032259">
    <property type="term" value="P:methylation"/>
    <property type="evidence" value="ECO:0007669"/>
    <property type="project" value="UniProtKB-KW"/>
</dbReference>
<keyword evidence="2 5" id="KW-0808">Transferase</keyword>
<dbReference type="Gene3D" id="3.40.50.150">
    <property type="entry name" value="Vaccinia Virus protein VP39"/>
    <property type="match status" value="1"/>
</dbReference>
<organism evidence="5 6">
    <name type="scientific">Nocardia lasii</name>
    <dbReference type="NCBI Taxonomy" id="1616107"/>
    <lineage>
        <taxon>Bacteria</taxon>
        <taxon>Bacillati</taxon>
        <taxon>Actinomycetota</taxon>
        <taxon>Actinomycetes</taxon>
        <taxon>Mycobacteriales</taxon>
        <taxon>Nocardiaceae</taxon>
        <taxon>Nocardia</taxon>
    </lineage>
</organism>
<evidence type="ECO:0000256" key="1">
    <source>
        <dbReference type="ARBA" id="ARBA00022603"/>
    </source>
</evidence>
<dbReference type="EC" id="2.1.1.-" evidence="5"/>